<dbReference type="WBParaSite" id="Csp11.Scaffold589.g4945.t1">
    <property type="protein sequence ID" value="Csp11.Scaffold589.g4945.t1"/>
    <property type="gene ID" value="Csp11.Scaffold589.g4945"/>
</dbReference>
<organism evidence="2 3">
    <name type="scientific">Caenorhabditis tropicalis</name>
    <dbReference type="NCBI Taxonomy" id="1561998"/>
    <lineage>
        <taxon>Eukaryota</taxon>
        <taxon>Metazoa</taxon>
        <taxon>Ecdysozoa</taxon>
        <taxon>Nematoda</taxon>
        <taxon>Chromadorea</taxon>
        <taxon>Rhabditida</taxon>
        <taxon>Rhabditina</taxon>
        <taxon>Rhabditomorpha</taxon>
        <taxon>Rhabditoidea</taxon>
        <taxon>Rhabditidae</taxon>
        <taxon>Peloderinae</taxon>
        <taxon>Caenorhabditis</taxon>
    </lineage>
</organism>
<reference evidence="3" key="1">
    <citation type="submission" date="2016-11" db="UniProtKB">
        <authorList>
            <consortium name="WormBaseParasite"/>
        </authorList>
    </citation>
    <scope>IDENTIFICATION</scope>
</reference>
<name>A0A1I7TDT3_9PELO</name>
<evidence type="ECO:0000313" key="2">
    <source>
        <dbReference type="Proteomes" id="UP000095282"/>
    </source>
</evidence>
<dbReference type="PROSITE" id="PS50280">
    <property type="entry name" value="SET"/>
    <property type="match status" value="1"/>
</dbReference>
<dbReference type="SMART" id="SM00317">
    <property type="entry name" value="SET"/>
    <property type="match status" value="1"/>
</dbReference>
<dbReference type="InterPro" id="IPR001214">
    <property type="entry name" value="SET_dom"/>
</dbReference>
<sequence>MKYTNQEDHARCFALLAQHTYLSRFEDDTKGVRSLINEKKKTVKPQKGLERFLNFYVPSKSRILITRNITFNMDDAIPVFTDIAGETLENLTIPKTLTFNYTDVNIINQVTERELARAVSMSQEKQNTIRCECSSSDPFVPCYENKQCSCYKMNVQMRCLQVEKEGYEPTEFATFKPSYFSHVRNKFYNYIGFACSDSCSCAGKCTNNSMMFIDNKTFPLEVIRTDKDYGFNVVSPVLIPAGTPVIEFVGEVVSEVNLNAENVDYSYKVSYSDDEKWRLLIADAPLSDDYKQVIYDLSYHNFYIDPKKHGNIGRMIGHACIPNLEVVRIFRKSLSPAHVSLVFVALEDIFPGTILSFDYGPAFAKTLKSYCQCGTFACRNNQKSDEYSKLSCADIALAIKDIHEIKHEMFEDRVMRPIRK</sequence>
<dbReference type="Gene3D" id="2.170.270.10">
    <property type="entry name" value="SET domain"/>
    <property type="match status" value="1"/>
</dbReference>
<feature type="domain" description="SET" evidence="1">
    <location>
        <begin position="218"/>
        <end position="360"/>
    </location>
</feature>
<protein>
    <submittedName>
        <fullName evidence="3">SET domain-containing protein</fullName>
    </submittedName>
</protein>
<accession>A0A1I7TDT3</accession>
<dbReference type="PANTHER" id="PTHR47250:SF2">
    <property type="entry name" value="SET DOMAIN-CONTAINING PROTEIN"/>
    <property type="match status" value="1"/>
</dbReference>
<dbReference type="Pfam" id="PF00856">
    <property type="entry name" value="SET"/>
    <property type="match status" value="1"/>
</dbReference>
<dbReference type="InterPro" id="IPR046341">
    <property type="entry name" value="SET_dom_sf"/>
</dbReference>
<dbReference type="SUPFAM" id="SSF82199">
    <property type="entry name" value="SET domain"/>
    <property type="match status" value="1"/>
</dbReference>
<dbReference type="PANTHER" id="PTHR47250">
    <property type="entry name" value="HISTONE-LYSINE N-METHYLTRANSFERASE SET-6"/>
    <property type="match status" value="1"/>
</dbReference>
<proteinExistence type="predicted"/>
<dbReference type="InterPro" id="IPR053105">
    <property type="entry name" value="Class_V-like_SAM-MTase"/>
</dbReference>
<evidence type="ECO:0000259" key="1">
    <source>
        <dbReference type="PROSITE" id="PS50280"/>
    </source>
</evidence>
<dbReference type="eggNOG" id="KOG1082">
    <property type="taxonomic scope" value="Eukaryota"/>
</dbReference>
<dbReference type="AlphaFoldDB" id="A0A1I7TDT3"/>
<keyword evidence="2" id="KW-1185">Reference proteome</keyword>
<evidence type="ECO:0000313" key="3">
    <source>
        <dbReference type="WBParaSite" id="Csp11.Scaffold589.g4945.t1"/>
    </source>
</evidence>
<dbReference type="STRING" id="1561998.A0A1I7TDT3"/>
<dbReference type="Proteomes" id="UP000095282">
    <property type="component" value="Unplaced"/>
</dbReference>